<reference evidence="1 2" key="1">
    <citation type="journal article" date="2016" name="Nat. Commun.">
        <title>Thousands of microbial genomes shed light on interconnected biogeochemical processes in an aquifer system.</title>
        <authorList>
            <person name="Anantharaman K."/>
            <person name="Brown C.T."/>
            <person name="Hug L.A."/>
            <person name="Sharon I."/>
            <person name="Castelle C.J."/>
            <person name="Probst A.J."/>
            <person name="Thomas B.C."/>
            <person name="Singh A."/>
            <person name="Wilkins M.J."/>
            <person name="Karaoz U."/>
            <person name="Brodie E.L."/>
            <person name="Williams K.H."/>
            <person name="Hubbard S.S."/>
            <person name="Banfield J.F."/>
        </authorList>
    </citation>
    <scope>NUCLEOTIDE SEQUENCE [LARGE SCALE GENOMIC DNA]</scope>
</reference>
<dbReference type="EMBL" id="MHHR01000011">
    <property type="protein sequence ID" value="OGY34680.1"/>
    <property type="molecule type" value="Genomic_DNA"/>
</dbReference>
<proteinExistence type="predicted"/>
<evidence type="ECO:0000313" key="1">
    <source>
        <dbReference type="EMBL" id="OGY34680.1"/>
    </source>
</evidence>
<dbReference type="Proteomes" id="UP000177528">
    <property type="component" value="Unassembled WGS sequence"/>
</dbReference>
<dbReference type="AlphaFoldDB" id="A0A1G1X528"/>
<gene>
    <name evidence="1" type="ORF">A3D99_05065</name>
</gene>
<protein>
    <recommendedName>
        <fullName evidence="3">Addiction module toxin RelE</fullName>
    </recommendedName>
</protein>
<comment type="caution">
    <text evidence="1">The sequence shown here is derived from an EMBL/GenBank/DDBJ whole genome shotgun (WGS) entry which is preliminary data.</text>
</comment>
<evidence type="ECO:0008006" key="3">
    <source>
        <dbReference type="Google" id="ProtNLM"/>
    </source>
</evidence>
<accession>A0A1G1X528</accession>
<sequence length="130" mass="15038">MEGNYSVRIEQFAQRHFIKSFEKKYKSHWDVTLLAIIAELERIDRLLLTEKAKTIADLGHVRIVKTEFSIVKSKQSPKGSGNRCIVAWYPDKQYVSILLVYGKTDLGGSNETANWKRMIAENYSELRDTL</sequence>
<organism evidence="1 2">
    <name type="scientific">Candidatus Andersenbacteria bacterium RIFCSPHIGHO2_12_FULL_45_11</name>
    <dbReference type="NCBI Taxonomy" id="1797281"/>
    <lineage>
        <taxon>Bacteria</taxon>
        <taxon>Candidatus Anderseniibacteriota</taxon>
    </lineage>
</organism>
<evidence type="ECO:0000313" key="2">
    <source>
        <dbReference type="Proteomes" id="UP000177528"/>
    </source>
</evidence>
<name>A0A1G1X528_9BACT</name>